<evidence type="ECO:0000313" key="5">
    <source>
        <dbReference type="Proteomes" id="UP000297963"/>
    </source>
</evidence>
<dbReference type="Pfam" id="PF00656">
    <property type="entry name" value="Peptidase_C14"/>
    <property type="match status" value="1"/>
</dbReference>
<dbReference type="InterPro" id="IPR011600">
    <property type="entry name" value="Pept_C14_caspase"/>
</dbReference>
<evidence type="ECO:0000259" key="1">
    <source>
        <dbReference type="Pfam" id="PF00656"/>
    </source>
</evidence>
<dbReference type="GO" id="GO:0006508">
    <property type="term" value="P:proteolysis"/>
    <property type="evidence" value="ECO:0007669"/>
    <property type="project" value="InterPro"/>
</dbReference>
<dbReference type="Gene3D" id="3.40.50.1460">
    <property type="match status" value="1"/>
</dbReference>
<evidence type="ECO:0000313" key="2">
    <source>
        <dbReference type="EMBL" id="SFH87208.1"/>
    </source>
</evidence>
<sequence>MKQLALCVGINRFENLPMSSWLNGCVNDAEDLSALLGSAFGFADSSITLLTDQAATRDAVYGTLVEALDRANTPGEHLERILFTMSSHGTQVADTDNEEPDGVDEAFATCDLRQVGTQWDLESLIVDDELHTLFSRLPEGVLLDVIFDTCHSGSGLRAMDQLLLPDDRRPRFVPPPTPLGRDGTAVAGANTRILRDLVRTSSAVAKPVSLAACQADQEAIDANFDGRYNGPFTHFLLEELRSGAGASRADVVKRVNKKLRARKFEQIAQLEAPDPGKTTAWGTAF</sequence>
<dbReference type="EMBL" id="SOFE01000028">
    <property type="protein sequence ID" value="TFB81886.1"/>
    <property type="molecule type" value="Genomic_DNA"/>
</dbReference>
<dbReference type="GO" id="GO:0004197">
    <property type="term" value="F:cysteine-type endopeptidase activity"/>
    <property type="evidence" value="ECO:0007669"/>
    <property type="project" value="InterPro"/>
</dbReference>
<comment type="caution">
    <text evidence="3">The sequence shown here is derived from an EMBL/GenBank/DDBJ whole genome shotgun (WGS) entry which is preliminary data.</text>
</comment>
<dbReference type="Proteomes" id="UP000199681">
    <property type="component" value="Unassembled WGS sequence"/>
</dbReference>
<dbReference type="GO" id="GO:0005737">
    <property type="term" value="C:cytoplasm"/>
    <property type="evidence" value="ECO:0007669"/>
    <property type="project" value="TreeGrafter"/>
</dbReference>
<dbReference type="AlphaFoldDB" id="A0A1I3DKZ9"/>
<accession>A0A1I3DKZ9</accession>
<evidence type="ECO:0000313" key="3">
    <source>
        <dbReference type="EMBL" id="TFB81886.1"/>
    </source>
</evidence>
<protein>
    <submittedName>
        <fullName evidence="2">Caspase domain-containing protein</fullName>
    </submittedName>
    <submittedName>
        <fullName evidence="3">Caspase family protein</fullName>
    </submittedName>
</protein>
<dbReference type="Proteomes" id="UP000297963">
    <property type="component" value="Unassembled WGS sequence"/>
</dbReference>
<dbReference type="STRING" id="995038.SAMN05216274_1195"/>
<dbReference type="InterPro" id="IPR050452">
    <property type="entry name" value="Metacaspase"/>
</dbReference>
<evidence type="ECO:0000313" key="4">
    <source>
        <dbReference type="Proteomes" id="UP000199681"/>
    </source>
</evidence>
<dbReference type="PANTHER" id="PTHR48104">
    <property type="entry name" value="METACASPASE-4"/>
    <property type="match status" value="1"/>
</dbReference>
<name>A0A1I3DKZ9_9MICO</name>
<keyword evidence="4" id="KW-1185">Reference proteome</keyword>
<dbReference type="EMBL" id="FOPW01000019">
    <property type="protein sequence ID" value="SFH87208.1"/>
    <property type="molecule type" value="Genomic_DNA"/>
</dbReference>
<feature type="domain" description="Peptidase C14 caspase" evidence="1">
    <location>
        <begin position="3"/>
        <end position="272"/>
    </location>
</feature>
<dbReference type="RefSeq" id="WP_092452102.1">
    <property type="nucleotide sequence ID" value="NZ_BKAC01000021.1"/>
</dbReference>
<reference evidence="3 5" key="2">
    <citation type="submission" date="2019-03" db="EMBL/GenBank/DDBJ databases">
        <title>Genomics of glacier-inhabiting Cryobacterium strains.</title>
        <authorList>
            <person name="Liu Q."/>
            <person name="Xin Y.-H."/>
        </authorList>
    </citation>
    <scope>NUCLEOTIDE SEQUENCE [LARGE SCALE GENOMIC DNA]</scope>
    <source>
        <strain evidence="3 5">Hh34</strain>
    </source>
</reference>
<reference evidence="2 4" key="1">
    <citation type="submission" date="2016-10" db="EMBL/GenBank/DDBJ databases">
        <authorList>
            <person name="Varghese N."/>
            <person name="Submissions S."/>
        </authorList>
    </citation>
    <scope>NUCLEOTIDE SEQUENCE [LARGE SCALE GENOMIC DNA]</scope>
    <source>
        <strain evidence="2 4">GMCC 1.11211</strain>
    </source>
</reference>
<proteinExistence type="predicted"/>
<organism evidence="3 5">
    <name type="scientific">Cryobacterium levicorallinum</name>
    <dbReference type="NCBI Taxonomy" id="995038"/>
    <lineage>
        <taxon>Bacteria</taxon>
        <taxon>Bacillati</taxon>
        <taxon>Actinomycetota</taxon>
        <taxon>Actinomycetes</taxon>
        <taxon>Micrococcales</taxon>
        <taxon>Microbacteriaceae</taxon>
        <taxon>Cryobacterium</taxon>
    </lineage>
</organism>
<dbReference type="PANTHER" id="PTHR48104:SF30">
    <property type="entry name" value="METACASPASE-1"/>
    <property type="match status" value="1"/>
</dbReference>
<gene>
    <name evidence="3" type="ORF">E3O11_15725</name>
    <name evidence="2" type="ORF">SAMN05216274_1195</name>
</gene>